<reference evidence="3 4" key="1">
    <citation type="submission" date="2019-12" db="EMBL/GenBank/DDBJ databases">
        <authorList>
            <person name="Alioto T."/>
            <person name="Alioto T."/>
            <person name="Gomez Garrido J."/>
        </authorList>
    </citation>
    <scope>NUCLEOTIDE SEQUENCE [LARGE SCALE GENOMIC DNA]</scope>
</reference>
<comment type="caution">
    <text evidence="3">The sequence shown here is derived from an EMBL/GenBank/DDBJ whole genome shotgun (WGS) entry which is preliminary data.</text>
</comment>
<dbReference type="Pfam" id="PF09331">
    <property type="entry name" value="DUF1985"/>
    <property type="match status" value="1"/>
</dbReference>
<feature type="domain" description="DUF1985" evidence="2">
    <location>
        <begin position="41"/>
        <end position="159"/>
    </location>
</feature>
<dbReference type="PANTHER" id="PTHR48449:SF1">
    <property type="entry name" value="DUF1985 DOMAIN-CONTAINING PROTEIN"/>
    <property type="match status" value="1"/>
</dbReference>
<accession>A0A8S0QVZ8</accession>
<organism evidence="3 4">
    <name type="scientific">Olea europaea subsp. europaea</name>
    <dbReference type="NCBI Taxonomy" id="158383"/>
    <lineage>
        <taxon>Eukaryota</taxon>
        <taxon>Viridiplantae</taxon>
        <taxon>Streptophyta</taxon>
        <taxon>Embryophyta</taxon>
        <taxon>Tracheophyta</taxon>
        <taxon>Spermatophyta</taxon>
        <taxon>Magnoliopsida</taxon>
        <taxon>eudicotyledons</taxon>
        <taxon>Gunneridae</taxon>
        <taxon>Pentapetalae</taxon>
        <taxon>asterids</taxon>
        <taxon>lamiids</taxon>
        <taxon>Lamiales</taxon>
        <taxon>Oleaceae</taxon>
        <taxon>Oleeae</taxon>
        <taxon>Olea</taxon>
    </lineage>
</organism>
<keyword evidence="4" id="KW-1185">Reference proteome</keyword>
<dbReference type="AlphaFoldDB" id="A0A8S0QVZ8"/>
<feature type="region of interest" description="Disordered" evidence="1">
    <location>
        <begin position="474"/>
        <end position="551"/>
    </location>
</feature>
<gene>
    <name evidence="3" type="ORF">OLEA9_A040762</name>
</gene>
<proteinExistence type="predicted"/>
<evidence type="ECO:0000313" key="4">
    <source>
        <dbReference type="Proteomes" id="UP000594638"/>
    </source>
</evidence>
<dbReference type="Gramene" id="OE9A040762T1">
    <property type="protein sequence ID" value="OE9A040762C1"/>
    <property type="gene ID" value="OE9A040762"/>
</dbReference>
<feature type="compositionally biased region" description="Basic and acidic residues" evidence="1">
    <location>
        <begin position="319"/>
        <end position="335"/>
    </location>
</feature>
<sequence length="551" mass="62146">MNFESLVPKNARLRGHISQKSNLRYVKKVVKHFDERQREDFRNSCLGFGIQEYALVTGLRCGLLPDDNVMERVLDKRRLKDKYFKHVDKISYALLEQTFLRLSMPLADRYNLDLALIIKGVFNAPDNNVGIDMETLSIVNDLDLFFSYPWGRISYGRLIRGFRGRWAMKFLDATKRRRRRLVTWSTTFPLPCRYRHLRRYPKLVIGSIGVLVNISHDFSAGHQQSSRSSLHVYATLCPNEVECGQPHNATLVSFDDRPVPALDDLARDSVAPQFHAERLGTPEEGTSEDETFNEAHEGSGTSGEEEQSEADDSGEAEGEDSKDHDSGDSDGDRARRNGQIGTFSTPYVHRATSPMPALSTSYARSTAMARSSLTTDDVHGTLLDQRILIEMRLRTVKLEIIQHVSDKFKKLKDFISTVVLASDSTTTACAADVDPDPRQSDYEGFADYAGHHPSREDPNKEMEIERQEGDDIAHIQPCPDDHPVPVSTNTEEVRRGHPPSPGNRNEERDMLPIGTEHLQDTADIELCPDNDPKPVPTETNEVQGIPSFIEN</sequence>
<dbReference type="InterPro" id="IPR015410">
    <property type="entry name" value="DUF1985"/>
</dbReference>
<feature type="compositionally biased region" description="Basic and acidic residues" evidence="1">
    <location>
        <begin position="474"/>
        <end position="483"/>
    </location>
</feature>
<name>A0A8S0QVZ8_OLEEU</name>
<dbReference type="Proteomes" id="UP000594638">
    <property type="component" value="Unassembled WGS sequence"/>
</dbReference>
<evidence type="ECO:0000259" key="2">
    <source>
        <dbReference type="Pfam" id="PF09331"/>
    </source>
</evidence>
<dbReference type="EMBL" id="CACTIH010001968">
    <property type="protein sequence ID" value="CAA2970279.1"/>
    <property type="molecule type" value="Genomic_DNA"/>
</dbReference>
<dbReference type="PANTHER" id="PTHR48449">
    <property type="entry name" value="DUF1985 DOMAIN-CONTAINING PROTEIN"/>
    <property type="match status" value="1"/>
</dbReference>
<dbReference type="OrthoDB" id="1114298at2759"/>
<feature type="compositionally biased region" description="Acidic residues" evidence="1">
    <location>
        <begin position="303"/>
        <end position="318"/>
    </location>
</feature>
<feature type="region of interest" description="Disordered" evidence="1">
    <location>
        <begin position="277"/>
        <end position="353"/>
    </location>
</feature>
<protein>
    <recommendedName>
        <fullName evidence="2">DUF1985 domain-containing protein</fullName>
    </recommendedName>
</protein>
<evidence type="ECO:0000256" key="1">
    <source>
        <dbReference type="SAM" id="MobiDB-lite"/>
    </source>
</evidence>
<evidence type="ECO:0000313" key="3">
    <source>
        <dbReference type="EMBL" id="CAA2970279.1"/>
    </source>
</evidence>